<organism evidence="2 3">
    <name type="scientific">Streptomyces smaragdinus</name>
    <dbReference type="NCBI Taxonomy" id="2585196"/>
    <lineage>
        <taxon>Bacteria</taxon>
        <taxon>Bacillati</taxon>
        <taxon>Actinomycetota</taxon>
        <taxon>Actinomycetes</taxon>
        <taxon>Kitasatosporales</taxon>
        <taxon>Streptomycetaceae</taxon>
        <taxon>Streptomyces</taxon>
    </lineage>
</organism>
<keyword evidence="3" id="KW-1185">Reference proteome</keyword>
<dbReference type="Gene3D" id="3.40.710.10">
    <property type="entry name" value="DD-peptidase/beta-lactamase superfamily"/>
    <property type="match status" value="1"/>
</dbReference>
<dbReference type="GO" id="GO:0030655">
    <property type="term" value="P:beta-lactam antibiotic catabolic process"/>
    <property type="evidence" value="ECO:0007669"/>
    <property type="project" value="InterPro"/>
</dbReference>
<dbReference type="SUPFAM" id="SSF56601">
    <property type="entry name" value="beta-lactamase/transpeptidase-like"/>
    <property type="match status" value="1"/>
</dbReference>
<evidence type="ECO:0000313" key="2">
    <source>
        <dbReference type="EMBL" id="MQY13465.1"/>
    </source>
</evidence>
<dbReference type="InterPro" id="IPR000871">
    <property type="entry name" value="Beta-lactam_class-A"/>
</dbReference>
<evidence type="ECO:0000313" key="3">
    <source>
        <dbReference type="Proteomes" id="UP000466345"/>
    </source>
</evidence>
<name>A0A7K0CJ07_9ACTN</name>
<proteinExistence type="predicted"/>
<accession>A0A7K0CJ07</accession>
<reference evidence="2 3" key="1">
    <citation type="submission" date="2019-10" db="EMBL/GenBank/DDBJ databases">
        <title>Streptomyces smaragdinus sp. nov. and Streptomyces fabii sp. nov., isolated from the gut of fungus growing-termite Macrotermes natalensis.</title>
        <authorList>
            <person name="Schwitalla J."/>
            <person name="Benndorf R."/>
            <person name="Martin K."/>
            <person name="De Beer W."/>
            <person name="Kaster A.-K."/>
            <person name="Vollmers J."/>
            <person name="Poulsen M."/>
            <person name="Beemelmanns C."/>
        </authorList>
    </citation>
    <scope>NUCLEOTIDE SEQUENCE [LARGE SCALE GENOMIC DNA]</scope>
    <source>
        <strain evidence="2 3">RB5</strain>
    </source>
</reference>
<dbReference type="GO" id="GO:0008800">
    <property type="term" value="F:beta-lactamase activity"/>
    <property type="evidence" value="ECO:0007669"/>
    <property type="project" value="InterPro"/>
</dbReference>
<sequence>MRSAAEEIRRVFEAVGADGQVHAVPIGDSTSEVDLRAGEPAVIASLFKVPLVLEFARQCAAGQLDPRERVRVTAEHRLGGWGTGGCADDVELSLRDLAFFALSITDNAAADLLLDRVGLDTVRLLAQELGLTSMRLTGGSREVLRLMLADVGAATPAEFAERYRALDDAAKTRLSALDPARTNSAAPRDITRLLRLVWRDEAGTAQACAVVRDLMGHQVFRHRLPTGFPADVRIAAKTGTLPGLHIEAGVIQPPGPDAYVVAVFARTRRPNARLPEVDAAIGTAARLAVEALQAV</sequence>
<dbReference type="InterPro" id="IPR045155">
    <property type="entry name" value="Beta-lactam_cat"/>
</dbReference>
<dbReference type="Pfam" id="PF13354">
    <property type="entry name" value="Beta-lactamase2"/>
    <property type="match status" value="1"/>
</dbReference>
<dbReference type="PANTHER" id="PTHR35333:SF3">
    <property type="entry name" value="BETA-LACTAMASE-TYPE TRANSPEPTIDASE FOLD CONTAINING PROTEIN"/>
    <property type="match status" value="1"/>
</dbReference>
<dbReference type="EMBL" id="WEGJ01000013">
    <property type="protein sequence ID" value="MQY13465.1"/>
    <property type="molecule type" value="Genomic_DNA"/>
</dbReference>
<protein>
    <submittedName>
        <fullName evidence="2">Beta-lactamase regulatory protein BlaB</fullName>
    </submittedName>
</protein>
<dbReference type="RefSeq" id="WP_153453232.1">
    <property type="nucleotide sequence ID" value="NZ_WEGJ01000013.1"/>
</dbReference>
<dbReference type="InterPro" id="IPR012338">
    <property type="entry name" value="Beta-lactam/transpept-like"/>
</dbReference>
<dbReference type="GO" id="GO:0046677">
    <property type="term" value="P:response to antibiotic"/>
    <property type="evidence" value="ECO:0007669"/>
    <property type="project" value="InterPro"/>
</dbReference>
<comment type="caution">
    <text evidence="2">The sequence shown here is derived from an EMBL/GenBank/DDBJ whole genome shotgun (WGS) entry which is preliminary data.</text>
</comment>
<evidence type="ECO:0000259" key="1">
    <source>
        <dbReference type="Pfam" id="PF13354"/>
    </source>
</evidence>
<dbReference type="Proteomes" id="UP000466345">
    <property type="component" value="Unassembled WGS sequence"/>
</dbReference>
<dbReference type="OrthoDB" id="33989at2"/>
<feature type="domain" description="Beta-lactamase class A catalytic" evidence="1">
    <location>
        <begin position="29"/>
        <end position="264"/>
    </location>
</feature>
<dbReference type="PANTHER" id="PTHR35333">
    <property type="entry name" value="BETA-LACTAMASE"/>
    <property type="match status" value="1"/>
</dbReference>
<dbReference type="AlphaFoldDB" id="A0A7K0CJ07"/>
<gene>
    <name evidence="2" type="primary">blaB</name>
    <name evidence="2" type="ORF">SRB5_36130</name>
</gene>